<feature type="region of interest" description="Disordered" evidence="1">
    <location>
        <begin position="100"/>
        <end position="120"/>
    </location>
</feature>
<comment type="caution">
    <text evidence="2">The sequence shown here is derived from an EMBL/GenBank/DDBJ whole genome shotgun (WGS) entry which is preliminary data.</text>
</comment>
<sequence length="239" mass="25943">MEQESNPDVKPDVRFSLYEKTPDIQSLPVTVETTDLDCETNLDSLYLMPEQKPDIKLIFVQDEQSACSVASTSSPDVSISVTTCSSVSNPHCDNPEWRKQESIESVKSEPDSQACGDGTTEEKPCIAALRALVEEYSRKEEQKDGELERTSARSTEMSSLDLPKDDTCFVPSVSSQDGSGGVRSHFTSIARGHSQLALMAQVVLGHISLPIATGHSQLAQVVLGHISLPIARGHSQLAQ</sequence>
<evidence type="ECO:0000313" key="2">
    <source>
        <dbReference type="EMBL" id="GFO31843.1"/>
    </source>
</evidence>
<accession>A0AAV4CL36</accession>
<feature type="compositionally biased region" description="Basic and acidic residues" evidence="1">
    <location>
        <begin position="137"/>
        <end position="151"/>
    </location>
</feature>
<gene>
    <name evidence="2" type="ORF">PoB_005834800</name>
</gene>
<evidence type="ECO:0000256" key="1">
    <source>
        <dbReference type="SAM" id="MobiDB-lite"/>
    </source>
</evidence>
<dbReference type="EMBL" id="BLXT01006466">
    <property type="protein sequence ID" value="GFO31843.1"/>
    <property type="molecule type" value="Genomic_DNA"/>
</dbReference>
<keyword evidence="3" id="KW-1185">Reference proteome</keyword>
<proteinExistence type="predicted"/>
<evidence type="ECO:0000313" key="3">
    <source>
        <dbReference type="Proteomes" id="UP000735302"/>
    </source>
</evidence>
<dbReference type="Proteomes" id="UP000735302">
    <property type="component" value="Unassembled WGS sequence"/>
</dbReference>
<feature type="compositionally biased region" description="Basic and acidic residues" evidence="1">
    <location>
        <begin position="100"/>
        <end position="110"/>
    </location>
</feature>
<protein>
    <submittedName>
        <fullName evidence="2">Uncharacterized protein</fullName>
    </submittedName>
</protein>
<dbReference type="AlphaFoldDB" id="A0AAV4CL36"/>
<organism evidence="2 3">
    <name type="scientific">Plakobranchus ocellatus</name>
    <dbReference type="NCBI Taxonomy" id="259542"/>
    <lineage>
        <taxon>Eukaryota</taxon>
        <taxon>Metazoa</taxon>
        <taxon>Spiralia</taxon>
        <taxon>Lophotrochozoa</taxon>
        <taxon>Mollusca</taxon>
        <taxon>Gastropoda</taxon>
        <taxon>Heterobranchia</taxon>
        <taxon>Euthyneura</taxon>
        <taxon>Panpulmonata</taxon>
        <taxon>Sacoglossa</taxon>
        <taxon>Placobranchoidea</taxon>
        <taxon>Plakobranchidae</taxon>
        <taxon>Plakobranchus</taxon>
    </lineage>
</organism>
<reference evidence="2 3" key="1">
    <citation type="journal article" date="2021" name="Elife">
        <title>Chloroplast acquisition without the gene transfer in kleptoplastic sea slugs, Plakobranchus ocellatus.</title>
        <authorList>
            <person name="Maeda T."/>
            <person name="Takahashi S."/>
            <person name="Yoshida T."/>
            <person name="Shimamura S."/>
            <person name="Takaki Y."/>
            <person name="Nagai Y."/>
            <person name="Toyoda A."/>
            <person name="Suzuki Y."/>
            <person name="Arimoto A."/>
            <person name="Ishii H."/>
            <person name="Satoh N."/>
            <person name="Nishiyama T."/>
            <person name="Hasebe M."/>
            <person name="Maruyama T."/>
            <person name="Minagawa J."/>
            <person name="Obokata J."/>
            <person name="Shigenobu S."/>
        </authorList>
    </citation>
    <scope>NUCLEOTIDE SEQUENCE [LARGE SCALE GENOMIC DNA]</scope>
</reference>
<name>A0AAV4CL36_9GAST</name>
<feature type="region of interest" description="Disordered" evidence="1">
    <location>
        <begin position="137"/>
        <end position="166"/>
    </location>
</feature>